<reference evidence="2 3" key="1">
    <citation type="submission" date="2018-02" db="EMBL/GenBank/DDBJ databases">
        <title>Complete genome of Nitrosopumilus ureaphilus PS0.</title>
        <authorList>
            <person name="Qin W."/>
            <person name="Zheng Y."/>
            <person name="Stahl D.A."/>
        </authorList>
    </citation>
    <scope>NUCLEOTIDE SEQUENCE [LARGE SCALE GENOMIC DNA]</scope>
    <source>
        <strain evidence="2 3">PS0</strain>
    </source>
</reference>
<protein>
    <submittedName>
        <fullName evidence="2">Uncharacterized protein</fullName>
    </submittedName>
</protein>
<feature type="transmembrane region" description="Helical" evidence="1">
    <location>
        <begin position="82"/>
        <end position="102"/>
    </location>
</feature>
<evidence type="ECO:0000313" key="3">
    <source>
        <dbReference type="Proteomes" id="UP000509478"/>
    </source>
</evidence>
<keyword evidence="1" id="KW-0472">Membrane</keyword>
<organism evidence="2 3">
    <name type="scientific">Nitrosopumilus ureiphilus</name>
    <dbReference type="NCBI Taxonomy" id="1470067"/>
    <lineage>
        <taxon>Archaea</taxon>
        <taxon>Nitrososphaerota</taxon>
        <taxon>Nitrososphaeria</taxon>
        <taxon>Nitrosopumilales</taxon>
        <taxon>Nitrosopumilaceae</taxon>
        <taxon>Nitrosopumilus</taxon>
    </lineage>
</organism>
<evidence type="ECO:0000313" key="2">
    <source>
        <dbReference type="EMBL" id="QLH05841.1"/>
    </source>
</evidence>
<dbReference type="AlphaFoldDB" id="A0A7D5RCC4"/>
<proteinExistence type="predicted"/>
<keyword evidence="3" id="KW-1185">Reference proteome</keyword>
<dbReference type="EMBL" id="CP026995">
    <property type="protein sequence ID" value="QLH05841.1"/>
    <property type="molecule type" value="Genomic_DNA"/>
</dbReference>
<dbReference type="Proteomes" id="UP000509478">
    <property type="component" value="Chromosome"/>
</dbReference>
<evidence type="ECO:0000256" key="1">
    <source>
        <dbReference type="SAM" id="Phobius"/>
    </source>
</evidence>
<keyword evidence="1" id="KW-1133">Transmembrane helix</keyword>
<gene>
    <name evidence="2" type="ORF">C5F50_01155</name>
</gene>
<accession>A0A7D5RCC4</accession>
<dbReference type="GeneID" id="56066627"/>
<name>A0A7D5RCC4_9ARCH</name>
<dbReference type="KEGG" id="nue:C5F50_01155"/>
<keyword evidence="1" id="KW-0812">Transmembrane</keyword>
<sequence length="103" mass="11860">MKTKLWILGATILMSSVVFSFFPVFQDFQEENYVIPSFRGEDYPSYQDLIIMNVYMECGKSDNFYAQFPADGTQYCSIAQNWVFALLSIVTIGFTTMIVATFR</sequence>
<dbReference type="RefSeq" id="WP_179371909.1">
    <property type="nucleotide sequence ID" value="NZ_CP026995.1"/>
</dbReference>